<sequence>MSTKTVVVTGVSGFVGGDITQLLLDQGYHVRGLTRSSKLVHLKTVFAGYGSSFEVVEVNAFSSWGVRNVAQG</sequence>
<reference evidence="2 3" key="1">
    <citation type="journal article" date="2020" name="ISME J.">
        <title>Uncovering the hidden diversity of litter-decomposition mechanisms in mushroom-forming fungi.</title>
        <authorList>
            <person name="Floudas D."/>
            <person name="Bentzer J."/>
            <person name="Ahren D."/>
            <person name="Johansson T."/>
            <person name="Persson P."/>
            <person name="Tunlid A."/>
        </authorList>
    </citation>
    <scope>NUCLEOTIDE SEQUENCE [LARGE SCALE GENOMIC DNA]</scope>
    <source>
        <strain evidence="2 3">CBS 291.85</strain>
    </source>
</reference>
<feature type="domain" description="NAD-dependent epimerase/dehydratase" evidence="1">
    <location>
        <begin position="6"/>
        <end position="43"/>
    </location>
</feature>
<dbReference type="AlphaFoldDB" id="A0A8H5LRQ8"/>
<dbReference type="InterPro" id="IPR036291">
    <property type="entry name" value="NAD(P)-bd_dom_sf"/>
</dbReference>
<keyword evidence="3" id="KW-1185">Reference proteome</keyword>
<organism evidence="2 3">
    <name type="scientific">Tetrapyrgos nigripes</name>
    <dbReference type="NCBI Taxonomy" id="182062"/>
    <lineage>
        <taxon>Eukaryota</taxon>
        <taxon>Fungi</taxon>
        <taxon>Dikarya</taxon>
        <taxon>Basidiomycota</taxon>
        <taxon>Agaricomycotina</taxon>
        <taxon>Agaricomycetes</taxon>
        <taxon>Agaricomycetidae</taxon>
        <taxon>Agaricales</taxon>
        <taxon>Marasmiineae</taxon>
        <taxon>Marasmiaceae</taxon>
        <taxon>Tetrapyrgos</taxon>
    </lineage>
</organism>
<evidence type="ECO:0000313" key="3">
    <source>
        <dbReference type="Proteomes" id="UP000559256"/>
    </source>
</evidence>
<gene>
    <name evidence="2" type="ORF">D9758_003902</name>
</gene>
<dbReference type="InterPro" id="IPR001509">
    <property type="entry name" value="Epimerase_deHydtase"/>
</dbReference>
<protein>
    <recommendedName>
        <fullName evidence="1">NAD-dependent epimerase/dehydratase domain-containing protein</fullName>
    </recommendedName>
</protein>
<accession>A0A8H5LRQ8</accession>
<evidence type="ECO:0000259" key="1">
    <source>
        <dbReference type="Pfam" id="PF01370"/>
    </source>
</evidence>
<proteinExistence type="predicted"/>
<dbReference type="SUPFAM" id="SSF51735">
    <property type="entry name" value="NAD(P)-binding Rossmann-fold domains"/>
    <property type="match status" value="1"/>
</dbReference>
<dbReference type="Proteomes" id="UP000559256">
    <property type="component" value="Unassembled WGS sequence"/>
</dbReference>
<dbReference type="EMBL" id="JAACJM010000020">
    <property type="protein sequence ID" value="KAF5366969.1"/>
    <property type="molecule type" value="Genomic_DNA"/>
</dbReference>
<dbReference type="Gene3D" id="3.40.50.720">
    <property type="entry name" value="NAD(P)-binding Rossmann-like Domain"/>
    <property type="match status" value="1"/>
</dbReference>
<evidence type="ECO:0000313" key="2">
    <source>
        <dbReference type="EMBL" id="KAF5366969.1"/>
    </source>
</evidence>
<dbReference type="Pfam" id="PF01370">
    <property type="entry name" value="Epimerase"/>
    <property type="match status" value="1"/>
</dbReference>
<name>A0A8H5LRQ8_9AGAR</name>
<comment type="caution">
    <text evidence="2">The sequence shown here is derived from an EMBL/GenBank/DDBJ whole genome shotgun (WGS) entry which is preliminary data.</text>
</comment>